<accession>A0A9P4HCZ2</accession>
<evidence type="ECO:0000313" key="3">
    <source>
        <dbReference type="EMBL" id="KAF2031340.1"/>
    </source>
</evidence>
<dbReference type="InterPro" id="IPR027417">
    <property type="entry name" value="P-loop_NTPase"/>
</dbReference>
<gene>
    <name evidence="3" type="ORF">EK21DRAFT_88059</name>
</gene>
<dbReference type="OrthoDB" id="7464126at2759"/>
<evidence type="ECO:0000313" key="4">
    <source>
        <dbReference type="Proteomes" id="UP000799777"/>
    </source>
</evidence>
<dbReference type="PROSITE" id="PS50837">
    <property type="entry name" value="NACHT"/>
    <property type="match status" value="1"/>
</dbReference>
<evidence type="ECO:0000256" key="1">
    <source>
        <dbReference type="ARBA" id="ARBA00022737"/>
    </source>
</evidence>
<sequence>MTAALNEFQQILTPDQTAQLGSSSRHAPTADDVVRLTEQVTRANAGRKSRLFATRIQGLLLSIQQYHNIIDTCVGPNQIAALIWGSIKLVLLVSSNFADYFDKLSQRINQLSTYCPRLSEYERLFQTSARLQQAISAFYAIVVKFCSKALSVVQEKGVKRYSKSAWESFKVDFKDIEEGMSEAKNEVAEELQLASEQEAHGFRRLLVAEIEENRKLRMQQIAEFQEYRDFRSQQTLELQRTEARQIQKILKETEREKIRLLRHVPTHDYTTSFRRARALHCEGTCNWLLSRSEFQTWIDQTGSKHLWCYGIPGCGKTVLLGYIVDHLRTKFLVPNKTVVFYFFDSSEKRSLKASSFLRCILHQILKSETLLPDIQRRLELLFRDQIEQSEPAISELEELFLQIYDEHENGFLLIDGLDEADEIEQKKVKSFLKEVHKKTSARILATTHASMDFSKVSTSGSVLHIRSEDLRDDIDVFVQSQIDKYSHEEMSECEPYVLDLIKQKLVSDAEGMFLWADLQLKAIVHDYEEHGSPNSIPDILEALPRKITDLYTVFLGRLTKDAGNRAERAKRAFQWAIYSERPLTIRELEEAISLSSNQKAWQEPSSKLDISRLAKLQEVTSFAVDEITTQQYLADMCLTYLSFTDFHQALTRTCNTGRLSTMNRPIRLLESMTPNLIRPWALNATRSRRSRSVNQPVDLVNVLRTQLSARQSTNMNPTFRLLEYCKNHWYIHIRYIALQDTDNLARIENFVRGTHLPKEWMPWRFIKDKDSLPFWDMFVWAVRNGHRVIFYVWQRIAELPESEYWKRLWQNEGNRLFASACASADLTQLEIMLDARRTRDGV</sequence>
<name>A0A9P4HCZ2_9PLEO</name>
<dbReference type="PANTHER" id="PTHR10039">
    <property type="entry name" value="AMELOGENIN"/>
    <property type="match status" value="1"/>
</dbReference>
<feature type="non-terminal residue" evidence="3">
    <location>
        <position position="842"/>
    </location>
</feature>
<protein>
    <recommendedName>
        <fullName evidence="2">NACHT domain-containing protein</fullName>
    </recommendedName>
</protein>
<dbReference type="Proteomes" id="UP000799777">
    <property type="component" value="Unassembled WGS sequence"/>
</dbReference>
<dbReference type="SUPFAM" id="SSF52540">
    <property type="entry name" value="P-loop containing nucleoside triphosphate hydrolases"/>
    <property type="match status" value="1"/>
</dbReference>
<comment type="caution">
    <text evidence="3">The sequence shown here is derived from an EMBL/GenBank/DDBJ whole genome shotgun (WGS) entry which is preliminary data.</text>
</comment>
<evidence type="ECO:0000259" key="2">
    <source>
        <dbReference type="PROSITE" id="PS50837"/>
    </source>
</evidence>
<dbReference type="EMBL" id="ML978181">
    <property type="protein sequence ID" value="KAF2031340.1"/>
    <property type="molecule type" value="Genomic_DNA"/>
</dbReference>
<keyword evidence="4" id="KW-1185">Reference proteome</keyword>
<keyword evidence="1" id="KW-0677">Repeat</keyword>
<dbReference type="InterPro" id="IPR007111">
    <property type="entry name" value="NACHT_NTPase"/>
</dbReference>
<dbReference type="InterPro" id="IPR056884">
    <property type="entry name" value="NPHP3-like_N"/>
</dbReference>
<dbReference type="InterPro" id="IPR056125">
    <property type="entry name" value="DUF7708"/>
</dbReference>
<reference evidence="3" key="1">
    <citation type="journal article" date="2020" name="Stud. Mycol.">
        <title>101 Dothideomycetes genomes: a test case for predicting lifestyles and emergence of pathogens.</title>
        <authorList>
            <person name="Haridas S."/>
            <person name="Albert R."/>
            <person name="Binder M."/>
            <person name="Bloem J."/>
            <person name="Labutti K."/>
            <person name="Salamov A."/>
            <person name="Andreopoulos B."/>
            <person name="Baker S."/>
            <person name="Barry K."/>
            <person name="Bills G."/>
            <person name="Bluhm B."/>
            <person name="Cannon C."/>
            <person name="Castanera R."/>
            <person name="Culley D."/>
            <person name="Daum C."/>
            <person name="Ezra D."/>
            <person name="Gonzalez J."/>
            <person name="Henrissat B."/>
            <person name="Kuo A."/>
            <person name="Liang C."/>
            <person name="Lipzen A."/>
            <person name="Lutzoni F."/>
            <person name="Magnuson J."/>
            <person name="Mondo S."/>
            <person name="Nolan M."/>
            <person name="Ohm R."/>
            <person name="Pangilinan J."/>
            <person name="Park H.-J."/>
            <person name="Ramirez L."/>
            <person name="Alfaro M."/>
            <person name="Sun H."/>
            <person name="Tritt A."/>
            <person name="Yoshinaga Y."/>
            <person name="Zwiers L.-H."/>
            <person name="Turgeon B."/>
            <person name="Goodwin S."/>
            <person name="Spatafora J."/>
            <person name="Crous P."/>
            <person name="Grigoriev I."/>
        </authorList>
    </citation>
    <scope>NUCLEOTIDE SEQUENCE</scope>
    <source>
        <strain evidence="3">CBS 110217</strain>
    </source>
</reference>
<feature type="domain" description="NACHT" evidence="2">
    <location>
        <begin position="304"/>
        <end position="439"/>
    </location>
</feature>
<proteinExistence type="predicted"/>
<dbReference type="Pfam" id="PF24809">
    <property type="entry name" value="DUF7708"/>
    <property type="match status" value="1"/>
</dbReference>
<dbReference type="Pfam" id="PF24883">
    <property type="entry name" value="NPHP3_N"/>
    <property type="match status" value="1"/>
</dbReference>
<dbReference type="AlphaFoldDB" id="A0A9P4HCZ2"/>
<organism evidence="3 4">
    <name type="scientific">Setomelanomma holmii</name>
    <dbReference type="NCBI Taxonomy" id="210430"/>
    <lineage>
        <taxon>Eukaryota</taxon>
        <taxon>Fungi</taxon>
        <taxon>Dikarya</taxon>
        <taxon>Ascomycota</taxon>
        <taxon>Pezizomycotina</taxon>
        <taxon>Dothideomycetes</taxon>
        <taxon>Pleosporomycetidae</taxon>
        <taxon>Pleosporales</taxon>
        <taxon>Pleosporineae</taxon>
        <taxon>Phaeosphaeriaceae</taxon>
        <taxon>Setomelanomma</taxon>
    </lineage>
</organism>
<dbReference type="Gene3D" id="3.40.50.300">
    <property type="entry name" value="P-loop containing nucleotide triphosphate hydrolases"/>
    <property type="match status" value="1"/>
</dbReference>